<organism evidence="1 2">
    <name type="scientific">Arthrobacter phage JKerns</name>
    <dbReference type="NCBI Taxonomy" id="2719212"/>
    <lineage>
        <taxon>Viruses</taxon>
        <taxon>Duplodnaviria</taxon>
        <taxon>Heunggongvirae</taxon>
        <taxon>Uroviricota</taxon>
        <taxon>Caudoviricetes</taxon>
        <taxon>Berryhillviridae</taxon>
        <taxon>Marthavirus</taxon>
        <taxon>Marthavirus zartrosa</taxon>
    </lineage>
</organism>
<evidence type="ECO:0000313" key="1">
    <source>
        <dbReference type="EMBL" id="QIQ62861.1"/>
    </source>
</evidence>
<name>A0A6G9LCW3_9CAUD</name>
<proteinExistence type="predicted"/>
<dbReference type="EMBL" id="MT114161">
    <property type="protein sequence ID" value="QIQ62861.1"/>
    <property type="molecule type" value="Genomic_DNA"/>
</dbReference>
<gene>
    <name evidence="1" type="primary">49</name>
    <name evidence="1" type="ORF">SEA_JKERNS_49</name>
</gene>
<sequence>MIRVVARKSRRQRWCDQSFAHSRRIEPGDWYGRVSVSPKDEIMGASDGRWYSFPVCLGCLLEGVEGRIAYFSRDKQGRKLVDDILKRKAQSVADAYSLAE</sequence>
<dbReference type="Proteomes" id="UP000502306">
    <property type="component" value="Segment"/>
</dbReference>
<accession>A0A6G9LCW3</accession>
<protein>
    <submittedName>
        <fullName evidence="1">Uncharacterized protein</fullName>
    </submittedName>
</protein>
<evidence type="ECO:0000313" key="2">
    <source>
        <dbReference type="Proteomes" id="UP000502306"/>
    </source>
</evidence>
<reference evidence="1 2" key="1">
    <citation type="submission" date="2020-02" db="EMBL/GenBank/DDBJ databases">
        <authorList>
            <person name="Geistkemper T.D."/>
            <person name="Sullivan K.E."/>
            <person name="Friedman J.A."/>
            <person name="Miller J.M."/>
            <person name="Boury N.M."/>
            <person name="Peters N.T."/>
            <person name="Kistler A.L."/>
            <person name="Garlena R.A."/>
            <person name="Russell D.A."/>
            <person name="Pope W.H."/>
            <person name="Jacobs-Sera D."/>
            <person name="Hatfull G.F."/>
        </authorList>
    </citation>
    <scope>NUCLEOTIDE SEQUENCE [LARGE SCALE GENOMIC DNA]</scope>
</reference>